<dbReference type="Proteomes" id="UP000190460">
    <property type="component" value="Unassembled WGS sequence"/>
</dbReference>
<dbReference type="GO" id="GO:0030288">
    <property type="term" value="C:outer membrane-bounded periplasmic space"/>
    <property type="evidence" value="ECO:0007669"/>
    <property type="project" value="TreeGrafter"/>
</dbReference>
<dbReference type="FunFam" id="3.40.190.10:FF:000036">
    <property type="entry name" value="Dipeptide ABC transporter, substrate-binding protein"/>
    <property type="match status" value="1"/>
</dbReference>
<accession>A0A1T4XC83</accession>
<feature type="domain" description="Solute-binding protein family 5" evidence="4">
    <location>
        <begin position="70"/>
        <end position="447"/>
    </location>
</feature>
<keyword evidence="2 3" id="KW-0732">Signal</keyword>
<keyword evidence="6" id="KW-1185">Reference proteome</keyword>
<gene>
    <name evidence="5" type="ORF">SAMN02745130_02798</name>
</gene>
<dbReference type="PROSITE" id="PS01040">
    <property type="entry name" value="SBP_BACTERIAL_5"/>
    <property type="match status" value="1"/>
</dbReference>
<feature type="chain" id="PRO_5013295640" evidence="3">
    <location>
        <begin position="23"/>
        <end position="531"/>
    </location>
</feature>
<proteinExistence type="inferred from homology"/>
<dbReference type="PIRSF" id="PIRSF002741">
    <property type="entry name" value="MppA"/>
    <property type="match status" value="1"/>
</dbReference>
<sequence>MKKRLIALSVLSAVCFFSQVQAAPKTFVYCSEGSPSGFNPQFYTDGSTFDAAGQALYNRLVEFKPGETNVSPALAESWEVSADGLTYTFKLRKGVKFHTSKDFTPSRDFNADDVLFSFNRQWKADDPYHKVSNGNYEYFTGMSMPDVLKAIEKVDDYTVKFTLNRPEAPMLANLAMDFASILSAEYADVMMKAKTPEKVDTDPVGTGPFQLVAYQKDAMIRYKANENYWEGKPKIDNLVFAITTDNAVRWQKLQAGECHLMPFPNPADLKAMQENKDVTVLSQEGLNVGYFAYNTTKKPFDDARVRKALNMAINKQAILEAVYQGAGKVAKNPIPPTMWSYNDKVEDDKYDVEAAKKLLEEAGVKDLKTNIWAMPVQRPYNPNAKRMAEMIQADWKAVGVTAEIVSFEWAEYLERSKKGEHDTLLMGWTGDNGDPDNFLAVLLGCDAVKDGSNRAFWCNQAFNDLVQKAKTLSDQAERAKLYEQAQEVFKKEAPWATIAHSVVYEVARKNVSGYKQSPFGLHQFKSVDLTE</sequence>
<dbReference type="Gene3D" id="3.10.105.10">
    <property type="entry name" value="Dipeptide-binding Protein, Domain 3"/>
    <property type="match status" value="1"/>
</dbReference>
<dbReference type="GO" id="GO:0042938">
    <property type="term" value="P:dipeptide transport"/>
    <property type="evidence" value="ECO:0007669"/>
    <property type="project" value="TreeGrafter"/>
</dbReference>
<dbReference type="EMBL" id="FUYB01000015">
    <property type="protein sequence ID" value="SKA87133.1"/>
    <property type="molecule type" value="Genomic_DNA"/>
</dbReference>
<dbReference type="SUPFAM" id="SSF53850">
    <property type="entry name" value="Periplasmic binding protein-like II"/>
    <property type="match status" value="1"/>
</dbReference>
<dbReference type="AlphaFoldDB" id="A0A1T4XC83"/>
<dbReference type="RefSeq" id="WP_078923249.1">
    <property type="nucleotide sequence ID" value="NZ_FUYB01000015.1"/>
</dbReference>
<dbReference type="FunFam" id="3.90.76.10:FF:000002">
    <property type="entry name" value="Dipeptide ABC transporter, substrate-binding protein"/>
    <property type="match status" value="1"/>
</dbReference>
<dbReference type="CDD" id="cd08493">
    <property type="entry name" value="PBP2_DppA_like"/>
    <property type="match status" value="1"/>
</dbReference>
<dbReference type="GO" id="GO:0043190">
    <property type="term" value="C:ATP-binding cassette (ABC) transporter complex"/>
    <property type="evidence" value="ECO:0007669"/>
    <property type="project" value="InterPro"/>
</dbReference>
<dbReference type="FunFam" id="3.10.105.10:FF:000002">
    <property type="entry name" value="Dipeptide ABC transporter, substrate-binding protein"/>
    <property type="match status" value="1"/>
</dbReference>
<dbReference type="GO" id="GO:1904680">
    <property type="term" value="F:peptide transmembrane transporter activity"/>
    <property type="evidence" value="ECO:0007669"/>
    <property type="project" value="TreeGrafter"/>
</dbReference>
<comment type="similarity">
    <text evidence="1">Belongs to the bacterial solute-binding protein 5 family.</text>
</comment>
<evidence type="ECO:0000256" key="3">
    <source>
        <dbReference type="SAM" id="SignalP"/>
    </source>
</evidence>
<dbReference type="STRING" id="92487.SAMN02745130_02798"/>
<evidence type="ECO:0000259" key="4">
    <source>
        <dbReference type="Pfam" id="PF00496"/>
    </source>
</evidence>
<dbReference type="Pfam" id="PF00496">
    <property type="entry name" value="SBP_bac_5"/>
    <property type="match status" value="1"/>
</dbReference>
<dbReference type="PANTHER" id="PTHR30290">
    <property type="entry name" value="PERIPLASMIC BINDING COMPONENT OF ABC TRANSPORTER"/>
    <property type="match status" value="1"/>
</dbReference>
<dbReference type="InterPro" id="IPR039424">
    <property type="entry name" value="SBP_5"/>
</dbReference>
<dbReference type="InterPro" id="IPR030678">
    <property type="entry name" value="Peptide/Ni-bd"/>
</dbReference>
<reference evidence="5 6" key="1">
    <citation type="submission" date="2017-02" db="EMBL/GenBank/DDBJ databases">
        <authorList>
            <person name="Peterson S.W."/>
        </authorList>
    </citation>
    <scope>NUCLEOTIDE SEQUENCE [LARGE SCALE GENOMIC DNA]</scope>
    <source>
        <strain evidence="5 6">ATCC 49788</strain>
    </source>
</reference>
<organism evidence="5 6">
    <name type="scientific">Thiothrix eikelboomii</name>
    <dbReference type="NCBI Taxonomy" id="92487"/>
    <lineage>
        <taxon>Bacteria</taxon>
        <taxon>Pseudomonadati</taxon>
        <taxon>Pseudomonadota</taxon>
        <taxon>Gammaproteobacteria</taxon>
        <taxon>Thiotrichales</taxon>
        <taxon>Thiotrichaceae</taxon>
        <taxon>Thiothrix</taxon>
    </lineage>
</organism>
<evidence type="ECO:0000256" key="2">
    <source>
        <dbReference type="ARBA" id="ARBA00022729"/>
    </source>
</evidence>
<feature type="signal peptide" evidence="3">
    <location>
        <begin position="1"/>
        <end position="22"/>
    </location>
</feature>
<evidence type="ECO:0000313" key="6">
    <source>
        <dbReference type="Proteomes" id="UP000190460"/>
    </source>
</evidence>
<dbReference type="PANTHER" id="PTHR30290:SF38">
    <property type="entry name" value="D,D-DIPEPTIDE-BINDING PERIPLASMIC PROTEIN DDPA-RELATED"/>
    <property type="match status" value="1"/>
</dbReference>
<dbReference type="OrthoDB" id="9801912at2"/>
<name>A0A1T4XC83_9GAMM</name>
<evidence type="ECO:0000313" key="5">
    <source>
        <dbReference type="EMBL" id="SKA87133.1"/>
    </source>
</evidence>
<dbReference type="InterPro" id="IPR000914">
    <property type="entry name" value="SBP_5_dom"/>
</dbReference>
<dbReference type="Gene3D" id="3.40.190.10">
    <property type="entry name" value="Periplasmic binding protein-like II"/>
    <property type="match status" value="1"/>
</dbReference>
<evidence type="ECO:0000256" key="1">
    <source>
        <dbReference type="ARBA" id="ARBA00005695"/>
    </source>
</evidence>
<dbReference type="InterPro" id="IPR023765">
    <property type="entry name" value="SBP_5_CS"/>
</dbReference>
<dbReference type="Gene3D" id="3.90.76.10">
    <property type="entry name" value="Dipeptide-binding Protein, Domain 1"/>
    <property type="match status" value="1"/>
</dbReference>
<protein>
    <submittedName>
        <fullName evidence="5">Dipeptide transport system substrate-binding protein</fullName>
    </submittedName>
</protein>